<keyword evidence="2" id="KW-0119">Carbohydrate metabolism</keyword>
<keyword evidence="2" id="KW-0964">Secreted</keyword>
<feature type="domain" description="Pectate lyase" evidence="4">
    <location>
        <begin position="47"/>
        <end position="309"/>
    </location>
</feature>
<dbReference type="GO" id="GO:0000272">
    <property type="term" value="P:polysaccharide catabolic process"/>
    <property type="evidence" value="ECO:0007669"/>
    <property type="project" value="UniProtKB-KW"/>
</dbReference>
<dbReference type="InterPro" id="IPR045032">
    <property type="entry name" value="PEL"/>
</dbReference>
<dbReference type="InterPro" id="IPR011050">
    <property type="entry name" value="Pectin_lyase_fold/virulence"/>
</dbReference>
<dbReference type="Pfam" id="PF00544">
    <property type="entry name" value="Pectate_lyase_4"/>
    <property type="match status" value="1"/>
</dbReference>
<dbReference type="EMBL" id="FMZC01000013">
    <property type="protein sequence ID" value="SDE16808.1"/>
    <property type="molecule type" value="Genomic_DNA"/>
</dbReference>
<name>A0A1G7APL1_9BURK</name>
<protein>
    <submittedName>
        <fullName evidence="5">Pectate lyase</fullName>
    </submittedName>
</protein>
<gene>
    <name evidence="5" type="ORF">SAMN05192589_11325</name>
</gene>
<dbReference type="Proteomes" id="UP000198781">
    <property type="component" value="Unassembled WGS sequence"/>
</dbReference>
<dbReference type="SMART" id="SM00656">
    <property type="entry name" value="Amb_all"/>
    <property type="match status" value="1"/>
</dbReference>
<dbReference type="PANTHER" id="PTHR31683">
    <property type="entry name" value="PECTATE LYASE 18-RELATED"/>
    <property type="match status" value="1"/>
</dbReference>
<proteinExistence type="inferred from homology"/>
<dbReference type="AlphaFoldDB" id="A0A1G7APL1"/>
<dbReference type="Gene3D" id="2.160.20.10">
    <property type="entry name" value="Single-stranded right-handed beta-helix, Pectin lyase-like"/>
    <property type="match status" value="1"/>
</dbReference>
<comment type="similarity">
    <text evidence="2">Belongs to the polysaccharide lyase 1 family.</text>
</comment>
<keyword evidence="6" id="KW-1185">Reference proteome</keyword>
<feature type="chain" id="PRO_5011597238" evidence="3">
    <location>
        <begin position="22"/>
        <end position="384"/>
    </location>
</feature>
<dbReference type="InterPro" id="IPR012334">
    <property type="entry name" value="Pectin_lyas_fold"/>
</dbReference>
<dbReference type="GO" id="GO:0005576">
    <property type="term" value="C:extracellular region"/>
    <property type="evidence" value="ECO:0007669"/>
    <property type="project" value="UniProtKB-SubCell"/>
</dbReference>
<organism evidence="5 6">
    <name type="scientific">Paracidovorax valerianellae</name>
    <dbReference type="NCBI Taxonomy" id="187868"/>
    <lineage>
        <taxon>Bacteria</taxon>
        <taxon>Pseudomonadati</taxon>
        <taxon>Pseudomonadota</taxon>
        <taxon>Betaproteobacteria</taxon>
        <taxon>Burkholderiales</taxon>
        <taxon>Comamonadaceae</taxon>
        <taxon>Paracidovorax</taxon>
    </lineage>
</organism>
<dbReference type="RefSeq" id="WP_092745126.1">
    <property type="nucleotide sequence ID" value="NZ_FMZC01000013.1"/>
</dbReference>
<keyword evidence="2" id="KW-0624">Polysaccharide degradation</keyword>
<sequence>MLLQRSIAALLAAALFGAAHADNTNDTAPPDGWASQGGGTTGGSGATGQYLSKVSSASQLNAALSAGGANPKIVVVYGTIDMAAADNGGPFTSRADQAARNLIAIPSNTTLIGAGTDARIVNAAILMKRVSNVILRNLTIVAPCDLVPVWSSSEGRWNSDFDAVTIYSSQRIWVDHNKFTDAPITDDQAPVEKGQPKQCHDGALDVIHASDYVTVSNNIFDQHDKTHLVGASDSSTDEEGHLTVTFHHNLYSQVMERAPRVRYGKVHVYNNYYAGSKTDAPYKHNYSVGVGYKAQILSENNVFEVAGAKTCADVVKNPGSSSKTGAIRDSGSLLNGAALALSAQCGFAKADWTIPYASGYALDAASAVKAKVTSSAGPGKLTVN</sequence>
<keyword evidence="1 2" id="KW-0456">Lyase</keyword>
<dbReference type="STRING" id="187868.SAMN05192589_11325"/>
<evidence type="ECO:0000256" key="3">
    <source>
        <dbReference type="SAM" id="SignalP"/>
    </source>
</evidence>
<accession>A0A1G7APL1</accession>
<comment type="subcellular location">
    <subcellularLocation>
        <location evidence="2">Secreted</location>
    </subcellularLocation>
</comment>
<reference evidence="5 6" key="1">
    <citation type="submission" date="2016-10" db="EMBL/GenBank/DDBJ databases">
        <authorList>
            <person name="de Groot N.N."/>
        </authorList>
    </citation>
    <scope>NUCLEOTIDE SEQUENCE [LARGE SCALE GENOMIC DNA]</scope>
    <source>
        <strain evidence="5 6">DSM 16619</strain>
    </source>
</reference>
<evidence type="ECO:0000256" key="2">
    <source>
        <dbReference type="RuleBase" id="RU361173"/>
    </source>
</evidence>
<feature type="signal peptide" evidence="3">
    <location>
        <begin position="1"/>
        <end position="21"/>
    </location>
</feature>
<evidence type="ECO:0000313" key="6">
    <source>
        <dbReference type="Proteomes" id="UP000198781"/>
    </source>
</evidence>
<keyword evidence="3" id="KW-0732">Signal</keyword>
<evidence type="ECO:0000256" key="1">
    <source>
        <dbReference type="ARBA" id="ARBA00023239"/>
    </source>
</evidence>
<dbReference type="PANTHER" id="PTHR31683:SF18">
    <property type="entry name" value="PECTATE LYASE 21-RELATED"/>
    <property type="match status" value="1"/>
</dbReference>
<dbReference type="OrthoDB" id="9804661at2"/>
<dbReference type="SUPFAM" id="SSF51126">
    <property type="entry name" value="Pectin lyase-like"/>
    <property type="match status" value="1"/>
</dbReference>
<dbReference type="GO" id="GO:0030570">
    <property type="term" value="F:pectate lyase activity"/>
    <property type="evidence" value="ECO:0007669"/>
    <property type="project" value="InterPro"/>
</dbReference>
<evidence type="ECO:0000313" key="5">
    <source>
        <dbReference type="EMBL" id="SDE16808.1"/>
    </source>
</evidence>
<evidence type="ECO:0000259" key="4">
    <source>
        <dbReference type="SMART" id="SM00656"/>
    </source>
</evidence>
<dbReference type="InterPro" id="IPR002022">
    <property type="entry name" value="Pec_lyase"/>
</dbReference>